<keyword evidence="3" id="KW-1185">Reference proteome</keyword>
<dbReference type="STRING" id="1742973.COMA2_200053"/>
<dbReference type="PANTHER" id="PTHR40036">
    <property type="entry name" value="MACROCIN O-METHYLTRANSFERASE"/>
    <property type="match status" value="1"/>
</dbReference>
<dbReference type="Proteomes" id="UP000198736">
    <property type="component" value="Unassembled WGS sequence"/>
</dbReference>
<gene>
    <name evidence="2" type="ORF">COMA2_200053</name>
</gene>
<sequence length="244" mass="27588">MTFQQLGIVEEMNDPRIDKIVDAVAPYSMVHQTGIVFTMAAVVYAIKNSLPGVFLECGTWRGGCSVAMLLVQRELFGKVLKPVYMLDSFEGLPGVDHRDGPLAAKWQSGVDAEKFFDNCKAAQQDLENLLKQHQFLAAEYRLVRGWFECTVPNVASELSEQGIAVLRLDGDWYTSTDVSLTHLCPITSERGVVIIDDYYAWDGCARALHDYLSRNDLPYRIKSLPYNFGAYFIKRAYRSSFNEF</sequence>
<dbReference type="Gene3D" id="3.40.50.150">
    <property type="entry name" value="Vaccinia Virus protein VP39"/>
    <property type="match status" value="1"/>
</dbReference>
<organism evidence="2 3">
    <name type="scientific">Candidatus Nitrospira nitrificans</name>
    <dbReference type="NCBI Taxonomy" id="1742973"/>
    <lineage>
        <taxon>Bacteria</taxon>
        <taxon>Pseudomonadati</taxon>
        <taxon>Nitrospirota</taxon>
        <taxon>Nitrospiria</taxon>
        <taxon>Nitrospirales</taxon>
        <taxon>Nitrospiraceae</taxon>
        <taxon>Nitrospira</taxon>
    </lineage>
</organism>
<dbReference type="InterPro" id="IPR029063">
    <property type="entry name" value="SAM-dependent_MTases_sf"/>
</dbReference>
<feature type="coiled-coil region" evidence="1">
    <location>
        <begin position="112"/>
        <end position="139"/>
    </location>
</feature>
<protein>
    <recommendedName>
        <fullName evidence="4">Macrocin O-methyltransferase</fullName>
    </recommendedName>
</protein>
<dbReference type="InterPro" id="IPR008884">
    <property type="entry name" value="TylF_MeTrfase"/>
</dbReference>
<dbReference type="PANTHER" id="PTHR40036:SF1">
    <property type="entry name" value="MACROCIN O-METHYLTRANSFERASE"/>
    <property type="match status" value="1"/>
</dbReference>
<accession>A0A0S4LER8</accession>
<dbReference type="AlphaFoldDB" id="A0A0S4LER8"/>
<evidence type="ECO:0000313" key="3">
    <source>
        <dbReference type="Proteomes" id="UP000198736"/>
    </source>
</evidence>
<evidence type="ECO:0000313" key="2">
    <source>
        <dbReference type="EMBL" id="CUS36087.1"/>
    </source>
</evidence>
<dbReference type="Pfam" id="PF05711">
    <property type="entry name" value="TylF"/>
    <property type="match status" value="1"/>
</dbReference>
<keyword evidence="1" id="KW-0175">Coiled coil</keyword>
<reference evidence="3" key="1">
    <citation type="submission" date="2015-10" db="EMBL/GenBank/DDBJ databases">
        <authorList>
            <person name="Luecker S."/>
            <person name="Luecker S."/>
        </authorList>
    </citation>
    <scope>NUCLEOTIDE SEQUENCE [LARGE SCALE GENOMIC DNA]</scope>
</reference>
<dbReference type="EMBL" id="CZPZ01000013">
    <property type="protein sequence ID" value="CUS36087.1"/>
    <property type="molecule type" value="Genomic_DNA"/>
</dbReference>
<dbReference type="RefSeq" id="WP_139077271.1">
    <property type="nucleotide sequence ID" value="NZ_CZPZ01000013.1"/>
</dbReference>
<proteinExistence type="predicted"/>
<evidence type="ECO:0008006" key="4">
    <source>
        <dbReference type="Google" id="ProtNLM"/>
    </source>
</evidence>
<dbReference type="OrthoDB" id="9799872at2"/>
<evidence type="ECO:0000256" key="1">
    <source>
        <dbReference type="SAM" id="Coils"/>
    </source>
</evidence>
<name>A0A0S4LER8_9BACT</name>